<gene>
    <name evidence="2" type="ORF">rosag_38320</name>
</gene>
<dbReference type="InterPro" id="IPR010839">
    <property type="entry name" value="AtuA_N"/>
</dbReference>
<feature type="domain" description="Acyclic terpene utilisation N-terminal" evidence="1">
    <location>
        <begin position="11"/>
        <end position="457"/>
    </location>
</feature>
<evidence type="ECO:0000259" key="1">
    <source>
        <dbReference type="Pfam" id="PF07287"/>
    </source>
</evidence>
<dbReference type="Proteomes" id="UP001161325">
    <property type="component" value="Unassembled WGS sequence"/>
</dbReference>
<protein>
    <recommendedName>
        <fullName evidence="1">Acyclic terpene utilisation N-terminal domain-containing protein</fullName>
    </recommendedName>
</protein>
<dbReference type="AlphaFoldDB" id="A0AA37Q676"/>
<dbReference type="Pfam" id="PF07287">
    <property type="entry name" value="AtuA"/>
    <property type="match status" value="1"/>
</dbReference>
<dbReference type="RefSeq" id="WP_284351761.1">
    <property type="nucleotide sequence ID" value="NZ_BRXS01000006.1"/>
</dbReference>
<dbReference type="EMBL" id="BRXS01000006">
    <property type="protein sequence ID" value="GLC27319.1"/>
    <property type="molecule type" value="Genomic_DNA"/>
</dbReference>
<organism evidence="2 3">
    <name type="scientific">Roseisolibacter agri</name>
    <dbReference type="NCBI Taxonomy" id="2014610"/>
    <lineage>
        <taxon>Bacteria</taxon>
        <taxon>Pseudomonadati</taxon>
        <taxon>Gemmatimonadota</taxon>
        <taxon>Gemmatimonadia</taxon>
        <taxon>Gemmatimonadales</taxon>
        <taxon>Gemmatimonadaceae</taxon>
        <taxon>Roseisolibacter</taxon>
    </lineage>
</organism>
<proteinExistence type="predicted"/>
<dbReference type="PANTHER" id="PTHR47708">
    <property type="match status" value="1"/>
</dbReference>
<accession>A0AA37Q676</accession>
<evidence type="ECO:0000313" key="3">
    <source>
        <dbReference type="Proteomes" id="UP001161325"/>
    </source>
</evidence>
<sequence length="460" mass="49209">MTSTGTQDRVVRVASGQGFWGDSLDAPRQQVEGGQVDYLMLDYLAEVTMSILQKQKERDPDMGYARDFLGAIESVLPAIVERGVRVVANAGGVNPVACARAVLDVAAKRGAAGRVKVGVVTGDDLLPRLDELLASGHELRNMDTGEPLSVIRDRVLSANAYIGSTPIVEALARGANVVVTGRSTDTALTMAPLRHEFGWGAEDWNALAAGIIAGHILECGAQCSGGNCLYDWRSIPDLANVGYPIAEARADGTFVVTKHPGTGGRVSFHSVAEQLVYEMGDPHAYITPDVVADFTSIRLEEVGPDRVRVHGITGKPATDKLKVSIAYRFGWKAVGTLVYSWPDAMEKAQLADRVLRERLDRLGLKFDEVLTEFVGASATHGPLAGAPAADLPEVQLRVGVRGTDRASVERFTREIAPLVLNGPPSVTGFAGGRPKVEEIVAYWPALVDKTVVHTNVEVLS</sequence>
<evidence type="ECO:0000313" key="2">
    <source>
        <dbReference type="EMBL" id="GLC27319.1"/>
    </source>
</evidence>
<keyword evidence="3" id="KW-1185">Reference proteome</keyword>
<reference evidence="2" key="1">
    <citation type="submission" date="2022-08" db="EMBL/GenBank/DDBJ databases">
        <title>Draft genome sequencing of Roseisolibacter agri AW1220.</title>
        <authorList>
            <person name="Tobiishi Y."/>
            <person name="Tonouchi A."/>
        </authorList>
    </citation>
    <scope>NUCLEOTIDE SEQUENCE</scope>
    <source>
        <strain evidence="2">AW1220</strain>
    </source>
</reference>
<dbReference type="PANTHER" id="PTHR47708:SF2">
    <property type="entry name" value="SI:CH73-132F6.5"/>
    <property type="match status" value="1"/>
</dbReference>
<name>A0AA37Q676_9BACT</name>
<comment type="caution">
    <text evidence="2">The sequence shown here is derived from an EMBL/GenBank/DDBJ whole genome shotgun (WGS) entry which is preliminary data.</text>
</comment>